<gene>
    <name evidence="2" type="ORF">MACH26_36940</name>
</gene>
<keyword evidence="3" id="KW-1185">Reference proteome</keyword>
<accession>A0AA48HYG8</accession>
<evidence type="ECO:0000256" key="1">
    <source>
        <dbReference type="SAM" id="Phobius"/>
    </source>
</evidence>
<keyword evidence="1" id="KW-0472">Membrane</keyword>
<dbReference type="AlphaFoldDB" id="A0AA48HYG8"/>
<reference evidence="2" key="1">
    <citation type="submission" date="2023-01" db="EMBL/GenBank/DDBJ databases">
        <title>Complete genome sequence of Planctobacterium marinum strain Dej080120_11.</title>
        <authorList>
            <person name="Ueki S."/>
            <person name="Maruyama F."/>
        </authorList>
    </citation>
    <scope>NUCLEOTIDE SEQUENCE</scope>
    <source>
        <strain evidence="2">Dej080120_11</strain>
    </source>
</reference>
<evidence type="ECO:0000313" key="2">
    <source>
        <dbReference type="EMBL" id="BDX08173.1"/>
    </source>
</evidence>
<protein>
    <submittedName>
        <fullName evidence="2">Uncharacterized protein</fullName>
    </submittedName>
</protein>
<proteinExistence type="predicted"/>
<dbReference type="RefSeq" id="WP_338294250.1">
    <property type="nucleotide sequence ID" value="NZ_AP027272.1"/>
</dbReference>
<organism evidence="2 3">
    <name type="scientific">Planctobacterium marinum</name>
    <dbReference type="NCBI Taxonomy" id="1631968"/>
    <lineage>
        <taxon>Bacteria</taxon>
        <taxon>Pseudomonadati</taxon>
        <taxon>Pseudomonadota</taxon>
        <taxon>Gammaproteobacteria</taxon>
        <taxon>Alteromonadales</taxon>
        <taxon>Alteromonadaceae</taxon>
        <taxon>Planctobacterium</taxon>
    </lineage>
</organism>
<name>A0AA48HYG8_9ALTE</name>
<feature type="transmembrane region" description="Helical" evidence="1">
    <location>
        <begin position="43"/>
        <end position="61"/>
    </location>
</feature>
<sequence>MGEWITAFVFGLFLMAFTLGVSSLIMAFLPVKEGDAIRSQVEYGFFGVSGLVLSLVFVYALM</sequence>
<keyword evidence="1" id="KW-1133">Transmembrane helix</keyword>
<dbReference type="KEGG" id="pmaw:MACH26_36940"/>
<dbReference type="Proteomes" id="UP001333710">
    <property type="component" value="Chromosome"/>
</dbReference>
<dbReference type="EMBL" id="AP027272">
    <property type="protein sequence ID" value="BDX08173.1"/>
    <property type="molecule type" value="Genomic_DNA"/>
</dbReference>
<evidence type="ECO:0000313" key="3">
    <source>
        <dbReference type="Proteomes" id="UP001333710"/>
    </source>
</evidence>
<feature type="transmembrane region" description="Helical" evidence="1">
    <location>
        <begin position="6"/>
        <end position="31"/>
    </location>
</feature>
<keyword evidence="1" id="KW-0812">Transmembrane</keyword>